<keyword evidence="5" id="KW-0560">Oxidoreductase</keyword>
<dbReference type="InterPro" id="IPR016156">
    <property type="entry name" value="FAD/NAD-linked_Rdtase_dimer_sf"/>
</dbReference>
<dbReference type="PRINTS" id="PR00411">
    <property type="entry name" value="PNDRDTASEI"/>
</dbReference>
<comment type="caution">
    <text evidence="9">The sequence shown here is derived from an EMBL/GenBank/DDBJ whole genome shotgun (WGS) entry which is preliminary data.</text>
</comment>
<dbReference type="InterPro" id="IPR036188">
    <property type="entry name" value="FAD/NAD-bd_sf"/>
</dbReference>
<evidence type="ECO:0000256" key="1">
    <source>
        <dbReference type="ARBA" id="ARBA00001974"/>
    </source>
</evidence>
<dbReference type="SUPFAM" id="SSF51905">
    <property type="entry name" value="FAD/NAD(P)-binding domain"/>
    <property type="match status" value="1"/>
</dbReference>
<name>A0ABV9E479_9ACTN</name>
<evidence type="ECO:0000259" key="7">
    <source>
        <dbReference type="Pfam" id="PF02852"/>
    </source>
</evidence>
<dbReference type="Proteomes" id="UP001595923">
    <property type="component" value="Unassembled WGS sequence"/>
</dbReference>
<evidence type="ECO:0000256" key="2">
    <source>
        <dbReference type="ARBA" id="ARBA00009130"/>
    </source>
</evidence>
<keyword evidence="10" id="KW-1185">Reference proteome</keyword>
<proteinExistence type="inferred from homology"/>
<evidence type="ECO:0000259" key="8">
    <source>
        <dbReference type="Pfam" id="PF07992"/>
    </source>
</evidence>
<dbReference type="EMBL" id="JBHSFQ010000032">
    <property type="protein sequence ID" value="MFC4565131.1"/>
    <property type="molecule type" value="Genomic_DNA"/>
</dbReference>
<dbReference type="Pfam" id="PF02852">
    <property type="entry name" value="Pyr_redox_dim"/>
    <property type="match status" value="1"/>
</dbReference>
<comment type="similarity">
    <text evidence="2">Belongs to the class-III pyridine nucleotide-disulfide oxidoreductase family.</text>
</comment>
<dbReference type="Gene3D" id="3.50.50.60">
    <property type="entry name" value="FAD/NAD(P)-binding domain"/>
    <property type="match status" value="2"/>
</dbReference>
<dbReference type="InterPro" id="IPR023753">
    <property type="entry name" value="FAD/NAD-binding_dom"/>
</dbReference>
<protein>
    <submittedName>
        <fullName evidence="9">FAD-dependent oxidoreductase</fullName>
    </submittedName>
</protein>
<dbReference type="RefSeq" id="WP_378578823.1">
    <property type="nucleotide sequence ID" value="NZ_JBHSFQ010000032.1"/>
</dbReference>
<dbReference type="InterPro" id="IPR050260">
    <property type="entry name" value="FAD-bd_OxRdtase"/>
</dbReference>
<dbReference type="SUPFAM" id="SSF55424">
    <property type="entry name" value="FAD/NAD-linked reductases, dimerisation (C-terminal) domain"/>
    <property type="match status" value="1"/>
</dbReference>
<comment type="cofactor">
    <cofactor evidence="1">
        <name>FAD</name>
        <dbReference type="ChEBI" id="CHEBI:57692"/>
    </cofactor>
</comment>
<gene>
    <name evidence="9" type="ORF">ACFO4E_25015</name>
</gene>
<evidence type="ECO:0000313" key="9">
    <source>
        <dbReference type="EMBL" id="MFC4565131.1"/>
    </source>
</evidence>
<reference evidence="10" key="1">
    <citation type="journal article" date="2019" name="Int. J. Syst. Evol. Microbiol.">
        <title>The Global Catalogue of Microorganisms (GCM) 10K type strain sequencing project: providing services to taxonomists for standard genome sequencing and annotation.</title>
        <authorList>
            <consortium name="The Broad Institute Genomics Platform"/>
            <consortium name="The Broad Institute Genome Sequencing Center for Infectious Disease"/>
            <person name="Wu L."/>
            <person name="Ma J."/>
        </authorList>
    </citation>
    <scope>NUCLEOTIDE SEQUENCE [LARGE SCALE GENOMIC DNA]</scope>
    <source>
        <strain evidence="10">XZYJ18</strain>
    </source>
</reference>
<keyword evidence="6" id="KW-0676">Redox-active center</keyword>
<dbReference type="PANTHER" id="PTHR43429">
    <property type="entry name" value="PYRIDINE NUCLEOTIDE-DISULFIDE OXIDOREDUCTASE DOMAIN-CONTAINING"/>
    <property type="match status" value="1"/>
</dbReference>
<sequence>MERAVNARPRLVVVGGDAAGMSAASQARRWRGPGDLEILALERGRHTSYSACGIPYLVGKTVSTAEELVARDPATFAEKYAISVRTETEVTAIDVERRVVTARAADGSVAEEPFDELMIATGAVPVRPDLPGADAEGVFGVQTLADGIAVRRFVDEERPETAAIVGGGYIGLEMAEAFVQRGLRVVLADAGQEPMGTLDTDMGVQVREALIGMGVDVRRCERVTELRSEGGRVRAVRTAEGEYPADIVVLGMGVRPGSDLARAAGLRIGPTGGIVVDARMRTSAEGVWAAGDCVETFHRVSRAPVAIALGTHANKQGRVAGTNIGGGYARFDGVLGTAITKVCGLEVARTGLNESEACAAGFEFETAGLRSTTRADYYPGATWMTVKLLAEQRTGRLLGGQIVGWENAAKRIDVIATALWNGMTVEDMAGMDLGYAPPFSPVWDPVLIAARKLAERGRPPARG</sequence>
<evidence type="ECO:0000256" key="6">
    <source>
        <dbReference type="ARBA" id="ARBA00023284"/>
    </source>
</evidence>
<feature type="domain" description="FAD/NAD(P)-binding" evidence="8">
    <location>
        <begin position="10"/>
        <end position="308"/>
    </location>
</feature>
<dbReference type="PRINTS" id="PR00368">
    <property type="entry name" value="FADPNR"/>
</dbReference>
<evidence type="ECO:0000256" key="3">
    <source>
        <dbReference type="ARBA" id="ARBA00022630"/>
    </source>
</evidence>
<evidence type="ECO:0000256" key="5">
    <source>
        <dbReference type="ARBA" id="ARBA00023002"/>
    </source>
</evidence>
<organism evidence="9 10">
    <name type="scientific">Nocardiopsis mangrovi</name>
    <dbReference type="NCBI Taxonomy" id="1179818"/>
    <lineage>
        <taxon>Bacteria</taxon>
        <taxon>Bacillati</taxon>
        <taxon>Actinomycetota</taxon>
        <taxon>Actinomycetes</taxon>
        <taxon>Streptosporangiales</taxon>
        <taxon>Nocardiopsidaceae</taxon>
        <taxon>Nocardiopsis</taxon>
    </lineage>
</organism>
<keyword evidence="4" id="KW-0274">FAD</keyword>
<evidence type="ECO:0000313" key="10">
    <source>
        <dbReference type="Proteomes" id="UP001595923"/>
    </source>
</evidence>
<dbReference type="InterPro" id="IPR004099">
    <property type="entry name" value="Pyr_nucl-diS_OxRdtase_dimer"/>
</dbReference>
<accession>A0ABV9E479</accession>
<feature type="domain" description="Pyridine nucleotide-disulphide oxidoreductase dimerisation" evidence="7">
    <location>
        <begin position="339"/>
        <end position="442"/>
    </location>
</feature>
<dbReference type="Pfam" id="PF07992">
    <property type="entry name" value="Pyr_redox_2"/>
    <property type="match status" value="1"/>
</dbReference>
<keyword evidence="3" id="KW-0285">Flavoprotein</keyword>
<evidence type="ECO:0000256" key="4">
    <source>
        <dbReference type="ARBA" id="ARBA00022827"/>
    </source>
</evidence>
<dbReference type="PANTHER" id="PTHR43429:SF1">
    <property type="entry name" value="NAD(P)H SULFUR OXIDOREDUCTASE (COA-DEPENDENT)"/>
    <property type="match status" value="1"/>
</dbReference>